<dbReference type="GO" id="GO:0015031">
    <property type="term" value="P:protein transport"/>
    <property type="evidence" value="ECO:0007669"/>
    <property type="project" value="UniProtKB-KW"/>
</dbReference>
<dbReference type="Gene3D" id="1.20.58.1770">
    <property type="match status" value="1"/>
</dbReference>
<dbReference type="SUPFAM" id="SSF161256">
    <property type="entry name" value="RILP dimerisation region"/>
    <property type="match status" value="1"/>
</dbReference>
<dbReference type="InterPro" id="IPR021563">
    <property type="entry name" value="RILP_dimer"/>
</dbReference>
<keyword evidence="8" id="KW-1185">Reference proteome</keyword>
<comment type="caution">
    <text evidence="7">The sequence shown here is derived from an EMBL/GenBank/DDBJ whole genome shotgun (WGS) entry which is preliminary data.</text>
</comment>
<reference evidence="7 8" key="1">
    <citation type="journal article" date="2017" name="Nat. Ecol. Evol.">
        <title>Scallop genome provides insights into evolution of bilaterian karyotype and development.</title>
        <authorList>
            <person name="Wang S."/>
            <person name="Zhang J."/>
            <person name="Jiao W."/>
            <person name="Li J."/>
            <person name="Xun X."/>
            <person name="Sun Y."/>
            <person name="Guo X."/>
            <person name="Huan P."/>
            <person name="Dong B."/>
            <person name="Zhang L."/>
            <person name="Hu X."/>
            <person name="Sun X."/>
            <person name="Wang J."/>
            <person name="Zhao C."/>
            <person name="Wang Y."/>
            <person name="Wang D."/>
            <person name="Huang X."/>
            <person name="Wang R."/>
            <person name="Lv J."/>
            <person name="Li Y."/>
            <person name="Zhang Z."/>
            <person name="Liu B."/>
            <person name="Lu W."/>
            <person name="Hui Y."/>
            <person name="Liang J."/>
            <person name="Zhou Z."/>
            <person name="Hou R."/>
            <person name="Li X."/>
            <person name="Liu Y."/>
            <person name="Li H."/>
            <person name="Ning X."/>
            <person name="Lin Y."/>
            <person name="Zhao L."/>
            <person name="Xing Q."/>
            <person name="Dou J."/>
            <person name="Li Y."/>
            <person name="Mao J."/>
            <person name="Guo H."/>
            <person name="Dou H."/>
            <person name="Li T."/>
            <person name="Mu C."/>
            <person name="Jiang W."/>
            <person name="Fu Q."/>
            <person name="Fu X."/>
            <person name="Miao Y."/>
            <person name="Liu J."/>
            <person name="Yu Q."/>
            <person name="Li R."/>
            <person name="Liao H."/>
            <person name="Li X."/>
            <person name="Kong Y."/>
            <person name="Jiang Z."/>
            <person name="Chourrout D."/>
            <person name="Li R."/>
            <person name="Bao Z."/>
        </authorList>
    </citation>
    <scope>NUCLEOTIDE SEQUENCE [LARGE SCALE GENOMIC DNA]</scope>
    <source>
        <strain evidence="7 8">PY_sf001</strain>
    </source>
</reference>
<evidence type="ECO:0000256" key="4">
    <source>
        <dbReference type="SAM" id="MobiDB-lite"/>
    </source>
</evidence>
<dbReference type="GO" id="GO:0046983">
    <property type="term" value="F:protein dimerization activity"/>
    <property type="evidence" value="ECO:0007669"/>
    <property type="project" value="InterPro"/>
</dbReference>
<evidence type="ECO:0000259" key="6">
    <source>
        <dbReference type="PROSITE" id="PS51777"/>
    </source>
</evidence>
<evidence type="ECO:0000259" key="5">
    <source>
        <dbReference type="PROSITE" id="PS51776"/>
    </source>
</evidence>
<feature type="region of interest" description="Disordered" evidence="4">
    <location>
        <begin position="249"/>
        <end position="281"/>
    </location>
</feature>
<keyword evidence="7" id="KW-0472">Membrane</keyword>
<dbReference type="STRING" id="6573.A0A210QYR8"/>
<accession>A0A210QYR8</accession>
<dbReference type="GO" id="GO:0060271">
    <property type="term" value="P:cilium assembly"/>
    <property type="evidence" value="ECO:0007669"/>
    <property type="project" value="TreeGrafter"/>
</dbReference>
<keyword evidence="2" id="KW-0653">Protein transport</keyword>
<dbReference type="InterPro" id="IPR034744">
    <property type="entry name" value="RH2"/>
</dbReference>
<keyword evidence="1" id="KW-0813">Transport</keyword>
<dbReference type="PANTHER" id="PTHR21502">
    <property type="entry name" value="ZINC FINGER PROTEIN DZIP1"/>
    <property type="match status" value="1"/>
</dbReference>
<dbReference type="PROSITE" id="PS51776">
    <property type="entry name" value="RH1"/>
    <property type="match status" value="1"/>
</dbReference>
<dbReference type="EMBL" id="NEDP02001192">
    <property type="protein sequence ID" value="OWF53890.1"/>
    <property type="molecule type" value="Genomic_DNA"/>
</dbReference>
<feature type="region of interest" description="Disordered" evidence="4">
    <location>
        <begin position="381"/>
        <end position="408"/>
    </location>
</feature>
<proteinExistence type="predicted"/>
<dbReference type="AlphaFoldDB" id="A0A210QYR8"/>
<dbReference type="Proteomes" id="UP000242188">
    <property type="component" value="Unassembled WGS sequence"/>
</dbReference>
<evidence type="ECO:0000256" key="1">
    <source>
        <dbReference type="ARBA" id="ARBA00022448"/>
    </source>
</evidence>
<dbReference type="GO" id="GO:0031267">
    <property type="term" value="F:small GTPase binding"/>
    <property type="evidence" value="ECO:0007669"/>
    <property type="project" value="TreeGrafter"/>
</dbReference>
<dbReference type="Pfam" id="PF09744">
    <property type="entry name" value="RH1"/>
    <property type="match status" value="1"/>
</dbReference>
<protein>
    <submittedName>
        <fullName evidence="7">Transmembrane emp24 domain-containing protein 2</fullName>
    </submittedName>
</protein>
<dbReference type="InterPro" id="IPR034743">
    <property type="entry name" value="RH1"/>
</dbReference>
<dbReference type="GO" id="GO:0036064">
    <property type="term" value="C:ciliary basal body"/>
    <property type="evidence" value="ECO:0007669"/>
    <property type="project" value="TreeGrafter"/>
</dbReference>
<gene>
    <name evidence="7" type="ORF">KP79_PYT15895</name>
</gene>
<dbReference type="PANTHER" id="PTHR21502:SF4">
    <property type="entry name" value="RILP-LIKE PROTEIN HOMOLOG"/>
    <property type="match status" value="1"/>
</dbReference>
<dbReference type="GO" id="GO:0051959">
    <property type="term" value="F:dynein light intermediate chain binding"/>
    <property type="evidence" value="ECO:0007669"/>
    <property type="project" value="TreeGrafter"/>
</dbReference>
<evidence type="ECO:0000313" key="8">
    <source>
        <dbReference type="Proteomes" id="UP000242188"/>
    </source>
</evidence>
<name>A0A210QYR8_MIZYE</name>
<dbReference type="Pfam" id="PF11461">
    <property type="entry name" value="RILP"/>
    <property type="match status" value="1"/>
</dbReference>
<dbReference type="Gene3D" id="6.10.230.10">
    <property type="match status" value="1"/>
</dbReference>
<dbReference type="CDD" id="cd14445">
    <property type="entry name" value="RILP-like"/>
    <property type="match status" value="1"/>
</dbReference>
<dbReference type="InterPro" id="IPR051241">
    <property type="entry name" value="DZIP_RILPL"/>
</dbReference>
<organism evidence="7 8">
    <name type="scientific">Mizuhopecten yessoensis</name>
    <name type="common">Japanese scallop</name>
    <name type="synonym">Patinopecten yessoensis</name>
    <dbReference type="NCBI Taxonomy" id="6573"/>
    <lineage>
        <taxon>Eukaryota</taxon>
        <taxon>Metazoa</taxon>
        <taxon>Spiralia</taxon>
        <taxon>Lophotrochozoa</taxon>
        <taxon>Mollusca</taxon>
        <taxon>Bivalvia</taxon>
        <taxon>Autobranchia</taxon>
        <taxon>Pteriomorphia</taxon>
        <taxon>Pectinida</taxon>
        <taxon>Pectinoidea</taxon>
        <taxon>Pectinidae</taxon>
        <taxon>Mizuhopecten</taxon>
    </lineage>
</organism>
<sequence length="442" mass="51208">MEPYIERRDIMADETIDNISVVDVYDQAAGIGKEFEKLIEGYGVEAVTDLMPKVIKSLEQLETLAARYEKETNEISDLKFLIEKLEVEKNEKQQERLRYEEELEKIEEEWRKETKDLLKSVSRLQEDNRRMKEALTDQKQTMAQEVAQVTKITEEKEIEVLIKLKDTVDKQREDLRKTKQDLKEKAMDCDALESQLEQIVKVNSELRRKNNTHKKQTRTLLEEKVDLETQLADKEQQISHINEAIKEQEAIEEEKKASSRKQTLSDASAEEDHDQVNNLPQDLNDEFLSEDVADGNVDGTTPLNQLEGENMAVLQHKLSTIGKMVIDMKDPNRPRFTLNELRTVLMERNELKTKLIEVEEELTSFKPKLDADSANACLETSTDSMNSYSGEDDLPVQGPINKEPDEKLYPGLKRETGIRKFFKFMFGGPPNDTRHRTRSHIH</sequence>
<dbReference type="OrthoDB" id="10069524at2759"/>
<dbReference type="GO" id="GO:0005737">
    <property type="term" value="C:cytoplasm"/>
    <property type="evidence" value="ECO:0007669"/>
    <property type="project" value="TreeGrafter"/>
</dbReference>
<evidence type="ECO:0000256" key="3">
    <source>
        <dbReference type="ARBA" id="ARBA00023054"/>
    </source>
</evidence>
<feature type="domain" description="RH2" evidence="6">
    <location>
        <begin position="333"/>
        <end position="420"/>
    </location>
</feature>
<keyword evidence="3" id="KW-0175">Coiled coil</keyword>
<dbReference type="PROSITE" id="PS51777">
    <property type="entry name" value="RH2"/>
    <property type="match status" value="1"/>
</dbReference>
<evidence type="ECO:0000313" key="7">
    <source>
        <dbReference type="EMBL" id="OWF53890.1"/>
    </source>
</evidence>
<evidence type="ECO:0000256" key="2">
    <source>
        <dbReference type="ARBA" id="ARBA00022927"/>
    </source>
</evidence>
<keyword evidence="7" id="KW-0812">Transmembrane</keyword>
<feature type="domain" description="RH1" evidence="5">
    <location>
        <begin position="7"/>
        <end position="95"/>
    </location>
</feature>